<evidence type="ECO:0000313" key="2">
    <source>
        <dbReference type="Proteomes" id="UP001225316"/>
    </source>
</evidence>
<dbReference type="EMBL" id="JARXHW010000003">
    <property type="protein sequence ID" value="MDQ8206372.1"/>
    <property type="molecule type" value="Genomic_DNA"/>
</dbReference>
<keyword evidence="2" id="KW-1185">Reference proteome</keyword>
<name>A0ABU1ARX6_9BACT</name>
<comment type="caution">
    <text evidence="1">The sequence shown here is derived from an EMBL/GenBank/DDBJ whole genome shotgun (WGS) entry which is preliminary data.</text>
</comment>
<evidence type="ECO:0000313" key="1">
    <source>
        <dbReference type="EMBL" id="MDQ8206372.1"/>
    </source>
</evidence>
<protein>
    <submittedName>
        <fullName evidence="1">Uncharacterized protein</fullName>
    </submittedName>
</protein>
<accession>A0ABU1ARX6</accession>
<dbReference type="Proteomes" id="UP001225316">
    <property type="component" value="Unassembled WGS sequence"/>
</dbReference>
<dbReference type="RefSeq" id="WP_308948422.1">
    <property type="nucleotide sequence ID" value="NZ_JARXHW010000003.1"/>
</dbReference>
<proteinExistence type="predicted"/>
<reference evidence="1 2" key="1">
    <citation type="submission" date="2023-04" db="EMBL/GenBank/DDBJ databases">
        <title>A novel bacteria isolated from coastal sediment.</title>
        <authorList>
            <person name="Liu X.-J."/>
            <person name="Du Z.-J."/>
        </authorList>
    </citation>
    <scope>NUCLEOTIDE SEQUENCE [LARGE SCALE GENOMIC DNA]</scope>
    <source>
        <strain evidence="1 2">SDUM461003</strain>
    </source>
</reference>
<organism evidence="1 2">
    <name type="scientific">Thalassobacterium maritimum</name>
    <dbReference type="NCBI Taxonomy" id="3041265"/>
    <lineage>
        <taxon>Bacteria</taxon>
        <taxon>Pseudomonadati</taxon>
        <taxon>Verrucomicrobiota</taxon>
        <taxon>Opitutia</taxon>
        <taxon>Puniceicoccales</taxon>
        <taxon>Coraliomargaritaceae</taxon>
        <taxon>Thalassobacterium</taxon>
    </lineage>
</organism>
<sequence>MQHNILHLLALGLITFLGTAGFTQAQESIVSVDFTALSPAARLNEVYYVSEGKLQKFNIPSRKRSHLQHYVGPPTLTFFQIANGDLANPKARTLVGRIQLDPTMDFPLLVFLPPVEDDAMGILAMEDSYKEFGGQSMRFLNFTDSPMGIFLGEEADERILLAPHGYDNFTFPKGSPNLRTRIAIAEEGRAEKSLDTRLFSNEVMRSIYVIERIRKDSYAVRLHCITDTVDSAAKWQDKPDI</sequence>
<gene>
    <name evidence="1" type="ORF">QEH52_02550</name>
</gene>